<dbReference type="SUPFAM" id="SSF54534">
    <property type="entry name" value="FKBP-like"/>
    <property type="match status" value="1"/>
</dbReference>
<dbReference type="EMBL" id="MLJW01000058">
    <property type="protein sequence ID" value="OIR04358.1"/>
    <property type="molecule type" value="Genomic_DNA"/>
</dbReference>
<dbReference type="PANTHER" id="PTHR10516:SF443">
    <property type="entry name" value="FK506-BINDING PROTEIN 59-RELATED"/>
    <property type="match status" value="1"/>
</dbReference>
<dbReference type="AlphaFoldDB" id="A0A1J5SWF2"/>
<keyword evidence="2" id="KW-0697">Rotamase</keyword>
<organism evidence="5">
    <name type="scientific">mine drainage metagenome</name>
    <dbReference type="NCBI Taxonomy" id="410659"/>
    <lineage>
        <taxon>unclassified sequences</taxon>
        <taxon>metagenomes</taxon>
        <taxon>ecological metagenomes</taxon>
    </lineage>
</organism>
<dbReference type="PROSITE" id="PS50059">
    <property type="entry name" value="FKBP_PPIASE"/>
    <property type="match status" value="1"/>
</dbReference>
<accession>A0A1J5SWF2</accession>
<dbReference type="EC" id="5.2.1.8" evidence="1"/>
<dbReference type="InterPro" id="IPR046357">
    <property type="entry name" value="PPIase_dom_sf"/>
</dbReference>
<evidence type="ECO:0000256" key="1">
    <source>
        <dbReference type="ARBA" id="ARBA00013194"/>
    </source>
</evidence>
<sequence length="169" mass="18069">MSRLTRALPSTAALALVLLAGACSKDNQSPNSATRPATAYSLSASDEKLIAEKFPGAQKSPSGLMWIVRRPGTGTATPTYGSVAIVDYDLRLLDGTLIDSSVKDGSPLTIPVGVGRVIKGWDEALMMMKRGEKMTIIVPHWLAYGIAGSPPKIPPYATLVFDIELRDFH</sequence>
<dbReference type="PROSITE" id="PS51257">
    <property type="entry name" value="PROKAR_LIPOPROTEIN"/>
    <property type="match status" value="1"/>
</dbReference>
<evidence type="ECO:0000256" key="3">
    <source>
        <dbReference type="ARBA" id="ARBA00023235"/>
    </source>
</evidence>
<keyword evidence="3 5" id="KW-0413">Isomerase</keyword>
<feature type="domain" description="PPIase FKBP-type" evidence="4">
    <location>
        <begin position="81"/>
        <end position="169"/>
    </location>
</feature>
<reference evidence="5" key="1">
    <citation type="submission" date="2016-10" db="EMBL/GenBank/DDBJ databases">
        <title>Sequence of Gallionella enrichment culture.</title>
        <authorList>
            <person name="Poehlein A."/>
            <person name="Muehling M."/>
            <person name="Daniel R."/>
        </authorList>
    </citation>
    <scope>NUCLEOTIDE SEQUENCE</scope>
</reference>
<dbReference type="Gene3D" id="3.10.50.40">
    <property type="match status" value="1"/>
</dbReference>
<evidence type="ECO:0000313" key="5">
    <source>
        <dbReference type="EMBL" id="OIR04358.1"/>
    </source>
</evidence>
<gene>
    <name evidence="5" type="primary">fkpA_1</name>
    <name evidence="5" type="ORF">GALL_135580</name>
</gene>
<name>A0A1J5SWF2_9ZZZZ</name>
<dbReference type="InterPro" id="IPR050689">
    <property type="entry name" value="FKBP-type_PPIase"/>
</dbReference>
<dbReference type="GO" id="GO:0003755">
    <property type="term" value="F:peptidyl-prolyl cis-trans isomerase activity"/>
    <property type="evidence" value="ECO:0007669"/>
    <property type="project" value="UniProtKB-KW"/>
</dbReference>
<dbReference type="InterPro" id="IPR001179">
    <property type="entry name" value="PPIase_FKBP_dom"/>
</dbReference>
<evidence type="ECO:0000256" key="2">
    <source>
        <dbReference type="ARBA" id="ARBA00023110"/>
    </source>
</evidence>
<protein>
    <recommendedName>
        <fullName evidence="1">peptidylprolyl isomerase</fullName>
        <ecNumber evidence="1">5.2.1.8</ecNumber>
    </recommendedName>
</protein>
<dbReference type="PANTHER" id="PTHR10516">
    <property type="entry name" value="PEPTIDYL-PROLYL CIS-TRANS ISOMERASE"/>
    <property type="match status" value="1"/>
</dbReference>
<proteinExistence type="predicted"/>
<comment type="caution">
    <text evidence="5">The sequence shown here is derived from an EMBL/GenBank/DDBJ whole genome shotgun (WGS) entry which is preliminary data.</text>
</comment>
<dbReference type="Pfam" id="PF00254">
    <property type="entry name" value="FKBP_C"/>
    <property type="match status" value="1"/>
</dbReference>
<evidence type="ECO:0000259" key="4">
    <source>
        <dbReference type="PROSITE" id="PS50059"/>
    </source>
</evidence>